<accession>A0A1S8A6P9</accession>
<organism evidence="2">
    <name type="scientific">Rosellinia necatrix</name>
    <name type="common">White root-rot fungus</name>
    <dbReference type="NCBI Taxonomy" id="77044"/>
    <lineage>
        <taxon>Eukaryota</taxon>
        <taxon>Fungi</taxon>
        <taxon>Dikarya</taxon>
        <taxon>Ascomycota</taxon>
        <taxon>Pezizomycotina</taxon>
        <taxon>Sordariomycetes</taxon>
        <taxon>Xylariomycetidae</taxon>
        <taxon>Xylariales</taxon>
        <taxon>Xylariaceae</taxon>
        <taxon>Rosellinia</taxon>
    </lineage>
</organism>
<proteinExistence type="predicted"/>
<dbReference type="AlphaFoldDB" id="A0A1S8A6P9"/>
<keyword evidence="3" id="KW-1185">Reference proteome</keyword>
<dbReference type="EMBL" id="DF977457">
    <property type="protein sequence ID" value="GAW25741.1"/>
    <property type="molecule type" value="Genomic_DNA"/>
</dbReference>
<protein>
    <submittedName>
        <fullName evidence="2">Uncharacterized protein</fullName>
    </submittedName>
</protein>
<sequence length="57" mass="6648">MASTKHQRQKCGWNSRPNAPLPELAFESGLDFNSKKQLLVIRSCYWENRLRVVMQAL</sequence>
<dbReference type="Proteomes" id="UP000054516">
    <property type="component" value="Unassembled WGS sequence"/>
</dbReference>
<name>A0A1S8A6P9_ROSNE</name>
<evidence type="ECO:0000313" key="2">
    <source>
        <dbReference type="EMBL" id="GAW25741.1"/>
    </source>
</evidence>
<feature type="region of interest" description="Disordered" evidence="1">
    <location>
        <begin position="1"/>
        <end position="20"/>
    </location>
</feature>
<gene>
    <name evidence="2" type="ORF">SAMD00023353_1201200</name>
</gene>
<reference evidence="2" key="1">
    <citation type="submission" date="2016-03" db="EMBL/GenBank/DDBJ databases">
        <title>Draft genome sequence of Rosellinia necatrix.</title>
        <authorList>
            <person name="Kanematsu S."/>
        </authorList>
    </citation>
    <scope>NUCLEOTIDE SEQUENCE [LARGE SCALE GENOMIC DNA]</scope>
    <source>
        <strain evidence="2">W97</strain>
    </source>
</reference>
<evidence type="ECO:0000313" key="3">
    <source>
        <dbReference type="Proteomes" id="UP000054516"/>
    </source>
</evidence>
<evidence type="ECO:0000256" key="1">
    <source>
        <dbReference type="SAM" id="MobiDB-lite"/>
    </source>
</evidence>